<dbReference type="Proteomes" id="UP000824007">
    <property type="component" value="Unassembled WGS sequence"/>
</dbReference>
<organism evidence="1 2">
    <name type="scientific">Candidatus Eisenbergiella pullistercoris</name>
    <dbReference type="NCBI Taxonomy" id="2838555"/>
    <lineage>
        <taxon>Bacteria</taxon>
        <taxon>Bacillati</taxon>
        <taxon>Bacillota</taxon>
        <taxon>Clostridia</taxon>
        <taxon>Lachnospirales</taxon>
        <taxon>Lachnospiraceae</taxon>
        <taxon>Eisenbergiella</taxon>
    </lineage>
</organism>
<dbReference type="InterPro" id="IPR050583">
    <property type="entry name" value="Mycobacterial_A85_antigen"/>
</dbReference>
<dbReference type="Pfam" id="PF00756">
    <property type="entry name" value="Esterase"/>
    <property type="match status" value="1"/>
</dbReference>
<evidence type="ECO:0000313" key="1">
    <source>
        <dbReference type="EMBL" id="HIY59845.1"/>
    </source>
</evidence>
<reference evidence="1" key="2">
    <citation type="submission" date="2021-04" db="EMBL/GenBank/DDBJ databases">
        <authorList>
            <person name="Gilroy R."/>
        </authorList>
    </citation>
    <scope>NUCLEOTIDE SEQUENCE</scope>
    <source>
        <strain evidence="1">ChiSxjej3B15-24422</strain>
    </source>
</reference>
<name>A0A9D2C6D6_9FIRM</name>
<dbReference type="AlphaFoldDB" id="A0A9D2C6D6"/>
<dbReference type="SUPFAM" id="SSF53474">
    <property type="entry name" value="alpha/beta-Hydrolases"/>
    <property type="match status" value="1"/>
</dbReference>
<dbReference type="PANTHER" id="PTHR48098:SF6">
    <property type="entry name" value="FERRI-BACILLIBACTIN ESTERASE BESA"/>
    <property type="match status" value="1"/>
</dbReference>
<dbReference type="InterPro" id="IPR000801">
    <property type="entry name" value="Esterase-like"/>
</dbReference>
<comment type="caution">
    <text evidence="1">The sequence shown here is derived from an EMBL/GenBank/DDBJ whole genome shotgun (WGS) entry which is preliminary data.</text>
</comment>
<evidence type="ECO:0008006" key="3">
    <source>
        <dbReference type="Google" id="ProtNLM"/>
    </source>
</evidence>
<dbReference type="Gene3D" id="3.40.50.1820">
    <property type="entry name" value="alpha/beta hydrolase"/>
    <property type="match status" value="1"/>
</dbReference>
<dbReference type="InterPro" id="IPR029058">
    <property type="entry name" value="AB_hydrolase_fold"/>
</dbReference>
<accession>A0A9D2C6D6</accession>
<evidence type="ECO:0000313" key="2">
    <source>
        <dbReference type="Proteomes" id="UP000824007"/>
    </source>
</evidence>
<reference evidence="1" key="1">
    <citation type="journal article" date="2021" name="PeerJ">
        <title>Extensive microbial diversity within the chicken gut microbiome revealed by metagenomics and culture.</title>
        <authorList>
            <person name="Gilroy R."/>
            <person name="Ravi A."/>
            <person name="Getino M."/>
            <person name="Pursley I."/>
            <person name="Horton D.L."/>
            <person name="Alikhan N.F."/>
            <person name="Baker D."/>
            <person name="Gharbi K."/>
            <person name="Hall N."/>
            <person name="Watson M."/>
            <person name="Adriaenssens E.M."/>
            <person name="Foster-Nyarko E."/>
            <person name="Jarju S."/>
            <person name="Secka A."/>
            <person name="Antonio M."/>
            <person name="Oren A."/>
            <person name="Chaudhuri R.R."/>
            <person name="La Ragione R."/>
            <person name="Hildebrand F."/>
            <person name="Pallen M.J."/>
        </authorList>
    </citation>
    <scope>NUCLEOTIDE SEQUENCE</scope>
    <source>
        <strain evidence="1">ChiSxjej3B15-24422</strain>
    </source>
</reference>
<proteinExistence type="predicted"/>
<protein>
    <recommendedName>
        <fullName evidence="3">Esterase</fullName>
    </recommendedName>
</protein>
<dbReference type="EMBL" id="DXDD01000050">
    <property type="protein sequence ID" value="HIY59845.1"/>
    <property type="molecule type" value="Genomic_DNA"/>
</dbReference>
<gene>
    <name evidence="1" type="ORF">H9831_04060</name>
</gene>
<dbReference type="PANTHER" id="PTHR48098">
    <property type="entry name" value="ENTEROCHELIN ESTERASE-RELATED"/>
    <property type="match status" value="1"/>
</dbReference>
<sequence length="266" mass="29677">MKRIVLREEGLTLTCLLPESGNEKCVPEERGIQDGWTDSGAADFRPGLIWFHGAQDGLCLPEELLEAANTACVCISGEDWNRDLTPWPAERIFKSGEDFGGKADAYLALLAETIIPRTEEALSVKPRFRALAGVSLAGLFSVYAAYRTDLFDRIASISGSLWYDDFLAFMRAHKPSARLERAYFSLGDREKKTGNRRMARVEEGTLEAVRLLREALGDVGGERAGGKQAGRKQAGEERVFFETNPGNHFADPEGRMERAFRWLLRD</sequence>